<reference evidence="2" key="1">
    <citation type="submission" date="2019-01" db="EMBL/GenBank/DDBJ databases">
        <title>Draft genome sequences of three monokaryotic isolates of the white-rot basidiomycete fungus Dichomitus squalens.</title>
        <authorList>
            <consortium name="DOE Joint Genome Institute"/>
            <person name="Lopez S.C."/>
            <person name="Andreopoulos B."/>
            <person name="Pangilinan J."/>
            <person name="Lipzen A."/>
            <person name="Riley R."/>
            <person name="Ahrendt S."/>
            <person name="Ng V."/>
            <person name="Barry K."/>
            <person name="Daum C."/>
            <person name="Grigoriev I.V."/>
            <person name="Hilden K.S."/>
            <person name="Makela M.R."/>
            <person name="de Vries R.P."/>
        </authorList>
    </citation>
    <scope>NUCLEOTIDE SEQUENCE [LARGE SCALE GENOMIC DNA]</scope>
    <source>
        <strain evidence="2">OM18370.1</strain>
    </source>
</reference>
<gene>
    <name evidence="2" type="ORF">BD311DRAFT_811634</name>
    <name evidence="1" type="ORF">BD311DRAFT_812501</name>
</gene>
<dbReference type="EMBL" id="ML143650">
    <property type="protein sequence ID" value="TBU21243.1"/>
    <property type="molecule type" value="Genomic_DNA"/>
</dbReference>
<dbReference type="OrthoDB" id="3256358at2759"/>
<accession>A0A4Q9M5T9</accession>
<protein>
    <submittedName>
        <fullName evidence="2">Uncharacterized protein</fullName>
    </submittedName>
</protein>
<name>A0A4Q9M5T9_9APHY</name>
<sequence length="139" mass="15560">MAVWRRKLNIPDVIRDANQDEILAMKAGLKRRTRFRTLAPGTIRSARSLSLSSSSDIADPISAQPQQRFSGMTLPVAEFLANNVFCLLDDHKDDSKRISARAFGNWIKDLPNLLGGPSIRRHTRNISTASVQESPFFHS</sequence>
<evidence type="ECO:0000313" key="1">
    <source>
        <dbReference type="EMBL" id="TBU21243.1"/>
    </source>
</evidence>
<dbReference type="EMBL" id="ML143549">
    <property type="protein sequence ID" value="TBU22285.1"/>
    <property type="molecule type" value="Genomic_DNA"/>
</dbReference>
<evidence type="ECO:0000313" key="2">
    <source>
        <dbReference type="EMBL" id="TBU22285.1"/>
    </source>
</evidence>
<organism evidence="2">
    <name type="scientific">Dichomitus squalens</name>
    <dbReference type="NCBI Taxonomy" id="114155"/>
    <lineage>
        <taxon>Eukaryota</taxon>
        <taxon>Fungi</taxon>
        <taxon>Dikarya</taxon>
        <taxon>Basidiomycota</taxon>
        <taxon>Agaricomycotina</taxon>
        <taxon>Agaricomycetes</taxon>
        <taxon>Polyporales</taxon>
        <taxon>Polyporaceae</taxon>
        <taxon>Dichomitus</taxon>
    </lineage>
</organism>
<dbReference type="AlphaFoldDB" id="A0A4Q9M5T9"/>
<proteinExistence type="predicted"/>
<dbReference type="Proteomes" id="UP000292957">
    <property type="component" value="Unassembled WGS sequence"/>
</dbReference>